<gene>
    <name evidence="2" type="ORF">Tci_873233</name>
</gene>
<comment type="caution">
    <text evidence="2">The sequence shown here is derived from an EMBL/GenBank/DDBJ whole genome shotgun (WGS) entry which is preliminary data.</text>
</comment>
<name>A0A699SX06_TANCI</name>
<feature type="region of interest" description="Disordered" evidence="1">
    <location>
        <begin position="29"/>
        <end position="72"/>
    </location>
</feature>
<dbReference type="EMBL" id="BKCJ011190278">
    <property type="protein sequence ID" value="GFD01264.1"/>
    <property type="molecule type" value="Genomic_DNA"/>
</dbReference>
<evidence type="ECO:0000313" key="2">
    <source>
        <dbReference type="EMBL" id="GFD01264.1"/>
    </source>
</evidence>
<accession>A0A699SX06</accession>
<organism evidence="2">
    <name type="scientific">Tanacetum cinerariifolium</name>
    <name type="common">Dalmatian daisy</name>
    <name type="synonym">Chrysanthemum cinerariifolium</name>
    <dbReference type="NCBI Taxonomy" id="118510"/>
    <lineage>
        <taxon>Eukaryota</taxon>
        <taxon>Viridiplantae</taxon>
        <taxon>Streptophyta</taxon>
        <taxon>Embryophyta</taxon>
        <taxon>Tracheophyta</taxon>
        <taxon>Spermatophyta</taxon>
        <taxon>Magnoliopsida</taxon>
        <taxon>eudicotyledons</taxon>
        <taxon>Gunneridae</taxon>
        <taxon>Pentapetalae</taxon>
        <taxon>asterids</taxon>
        <taxon>campanulids</taxon>
        <taxon>Asterales</taxon>
        <taxon>Asteraceae</taxon>
        <taxon>Asteroideae</taxon>
        <taxon>Anthemideae</taxon>
        <taxon>Anthemidinae</taxon>
        <taxon>Tanacetum</taxon>
    </lineage>
</organism>
<reference evidence="2" key="1">
    <citation type="journal article" date="2019" name="Sci. Rep.">
        <title>Draft genome of Tanacetum cinerariifolium, the natural source of mosquito coil.</title>
        <authorList>
            <person name="Yamashiro T."/>
            <person name="Shiraishi A."/>
            <person name="Satake H."/>
            <person name="Nakayama K."/>
        </authorList>
    </citation>
    <scope>NUCLEOTIDE SEQUENCE</scope>
</reference>
<dbReference type="AlphaFoldDB" id="A0A699SX06"/>
<feature type="non-terminal residue" evidence="2">
    <location>
        <position position="1"/>
    </location>
</feature>
<proteinExistence type="predicted"/>
<protein>
    <recommendedName>
        <fullName evidence="3">Reverse transcriptase domain-containing protein</fullName>
    </recommendedName>
</protein>
<evidence type="ECO:0000256" key="1">
    <source>
        <dbReference type="SAM" id="MobiDB-lite"/>
    </source>
</evidence>
<feature type="compositionally biased region" description="Basic and acidic residues" evidence="1">
    <location>
        <begin position="29"/>
        <end position="41"/>
    </location>
</feature>
<evidence type="ECO:0008006" key="3">
    <source>
        <dbReference type="Google" id="ProtNLM"/>
    </source>
</evidence>
<sequence length="72" mass="8244">CVVASKPKTMHEEIEMATELMDKKIRTFVERQTENKKKQDDNNNQAQQQPLKKKGGGETNQNLNDVEDDINA</sequence>